<protein>
    <recommendedName>
        <fullName evidence="3">Addiction module toxin RelE</fullName>
    </recommendedName>
</protein>
<name>A0A368HBE5_9GAMM</name>
<dbReference type="InterPro" id="IPR009387">
    <property type="entry name" value="HigB-2"/>
</dbReference>
<proteinExistence type="predicted"/>
<dbReference type="EMBL" id="PSYR01000002">
    <property type="protein sequence ID" value="RCN55766.1"/>
    <property type="molecule type" value="Genomic_DNA"/>
</dbReference>
<evidence type="ECO:0000313" key="1">
    <source>
        <dbReference type="EMBL" id="RCN55766.1"/>
    </source>
</evidence>
<dbReference type="OrthoDB" id="197283at2"/>
<keyword evidence="2" id="KW-1185">Reference proteome</keyword>
<organism evidence="1 2">
    <name type="scientific">Acidiferrobacter thiooxydans</name>
    <dbReference type="NCBI Taxonomy" id="163359"/>
    <lineage>
        <taxon>Bacteria</taxon>
        <taxon>Pseudomonadati</taxon>
        <taxon>Pseudomonadota</taxon>
        <taxon>Gammaproteobacteria</taxon>
        <taxon>Acidiferrobacterales</taxon>
        <taxon>Acidiferrobacteraceae</taxon>
        <taxon>Acidiferrobacter</taxon>
    </lineage>
</organism>
<evidence type="ECO:0000313" key="2">
    <source>
        <dbReference type="Proteomes" id="UP000253250"/>
    </source>
</evidence>
<comment type="caution">
    <text evidence="1">The sequence shown here is derived from an EMBL/GenBank/DDBJ whole genome shotgun (WGS) entry which is preliminary data.</text>
</comment>
<dbReference type="AlphaFoldDB" id="A0A368HBE5"/>
<dbReference type="Proteomes" id="UP000253250">
    <property type="component" value="Unassembled WGS sequence"/>
</dbReference>
<accession>A0A368HBE5</accession>
<reference evidence="1 2" key="1">
    <citation type="submission" date="2018-02" db="EMBL/GenBank/DDBJ databases">
        <title>Insights into the biology of acidophilic members of the Acidiferrobacteraceae family derived from comparative genomic analyses.</title>
        <authorList>
            <person name="Issotta F."/>
            <person name="Thyssen C."/>
            <person name="Mena C."/>
            <person name="Moya A."/>
            <person name="Bellenberg S."/>
            <person name="Sproer C."/>
            <person name="Covarrubias P.C."/>
            <person name="Sand W."/>
            <person name="Quatrini R."/>
            <person name="Vera M."/>
        </authorList>
    </citation>
    <scope>NUCLEOTIDE SEQUENCE [LARGE SCALE GENOMIC DNA]</scope>
    <source>
        <strain evidence="2">m-1</strain>
    </source>
</reference>
<sequence>MEFIETPTFTRLITDLLTDDEYRLLQNVLVEDPERGALIRGGGGIRKLRYALAGGGKSGGIRVIYYWVTRQDQIYLLVVYPKSKKDNLTARETAVLRTYVKELSHGQDPL</sequence>
<dbReference type="PIRSF" id="PIRSF039032">
    <property type="entry name" value="HigB-2"/>
    <property type="match status" value="1"/>
</dbReference>
<gene>
    <name evidence="1" type="ORF">C4900_07525</name>
</gene>
<evidence type="ECO:0008006" key="3">
    <source>
        <dbReference type="Google" id="ProtNLM"/>
    </source>
</evidence>
<dbReference type="RefSeq" id="WP_114282874.1">
    <property type="nucleotide sequence ID" value="NZ_PSYR01000002.1"/>
</dbReference>
<dbReference type="Pfam" id="PF06296">
    <property type="entry name" value="RelE"/>
    <property type="match status" value="1"/>
</dbReference>